<gene>
    <name evidence="1" type="ORF">SMRZ_LOCUS20533</name>
</gene>
<dbReference type="AlphaFoldDB" id="A0A183MWV8"/>
<name>A0A183MWV8_9TREM</name>
<evidence type="ECO:0000313" key="2">
    <source>
        <dbReference type="Proteomes" id="UP000277204"/>
    </source>
</evidence>
<proteinExistence type="predicted"/>
<reference evidence="1 2" key="1">
    <citation type="submission" date="2018-11" db="EMBL/GenBank/DDBJ databases">
        <authorList>
            <consortium name="Pathogen Informatics"/>
        </authorList>
    </citation>
    <scope>NUCLEOTIDE SEQUENCE [LARGE SCALE GENOMIC DNA]</scope>
    <source>
        <strain evidence="1 2">Zambia</strain>
    </source>
</reference>
<sequence>MINKDDENVNIVTHLLTFIGKEAYSLLETLASPGKPISLSYTMLKVPLLDYVKRTNFKCRKGGRFRKMIYEDIKNSAASCHPNPVHTEGYADNSWTSCDAVHRDGHRFGQCSSCGRFHSFNFCKYRNFKCFKCGDIEYIQSVSITTVHLAATNIKFCNSDSVKLSMYNDHLS</sequence>
<evidence type="ECO:0000313" key="1">
    <source>
        <dbReference type="EMBL" id="VDP36135.1"/>
    </source>
</evidence>
<protein>
    <submittedName>
        <fullName evidence="1">Uncharacterized protein</fullName>
    </submittedName>
</protein>
<accession>A0A183MWV8</accession>
<organism evidence="1 2">
    <name type="scientific">Schistosoma margrebowiei</name>
    <dbReference type="NCBI Taxonomy" id="48269"/>
    <lineage>
        <taxon>Eukaryota</taxon>
        <taxon>Metazoa</taxon>
        <taxon>Spiralia</taxon>
        <taxon>Lophotrochozoa</taxon>
        <taxon>Platyhelminthes</taxon>
        <taxon>Trematoda</taxon>
        <taxon>Digenea</taxon>
        <taxon>Strigeidida</taxon>
        <taxon>Schistosomatoidea</taxon>
        <taxon>Schistosomatidae</taxon>
        <taxon>Schistosoma</taxon>
    </lineage>
</organism>
<dbReference type="EMBL" id="UZAI01018351">
    <property type="protein sequence ID" value="VDP36135.1"/>
    <property type="molecule type" value="Genomic_DNA"/>
</dbReference>
<dbReference type="Proteomes" id="UP000277204">
    <property type="component" value="Unassembled WGS sequence"/>
</dbReference>
<keyword evidence="2" id="KW-1185">Reference proteome</keyword>
<dbReference type="STRING" id="48269.A0A183MWV8"/>